<name>A0A2N7U2I3_9GAMM</name>
<evidence type="ECO:0000313" key="11">
    <source>
        <dbReference type="EMBL" id="PMR74623.1"/>
    </source>
</evidence>
<accession>A0A2N7U2I3</accession>
<dbReference type="InterPro" id="IPR015421">
    <property type="entry name" value="PyrdxlP-dep_Trfase_major"/>
</dbReference>
<evidence type="ECO:0000256" key="3">
    <source>
        <dbReference type="ARBA" id="ARBA00012748"/>
    </source>
</evidence>
<dbReference type="EC" id="2.6.1.9" evidence="3"/>
<keyword evidence="6" id="KW-0808">Transferase</keyword>
<gene>
    <name evidence="11" type="ORF">C1H69_12225</name>
</gene>
<evidence type="ECO:0000256" key="6">
    <source>
        <dbReference type="ARBA" id="ARBA00022679"/>
    </source>
</evidence>
<dbReference type="Pfam" id="PF00155">
    <property type="entry name" value="Aminotran_1_2"/>
    <property type="match status" value="1"/>
</dbReference>
<proteinExistence type="inferred from homology"/>
<dbReference type="OrthoDB" id="9813612at2"/>
<comment type="caution">
    <text evidence="11">The sequence shown here is derived from an EMBL/GenBank/DDBJ whole genome shotgun (WGS) entry which is preliminary data.</text>
</comment>
<dbReference type="PANTHER" id="PTHR43643">
    <property type="entry name" value="HISTIDINOL-PHOSPHATE AMINOTRANSFERASE 2"/>
    <property type="match status" value="1"/>
</dbReference>
<dbReference type="AlphaFoldDB" id="A0A2N7U2I3"/>
<sequence length="338" mass="38425">MGVDLSLGVPEWPTSSAIIRFQENFKLNLNDIYSYPTAISDEESIPVLSVLGDYFSVDFISDFSLSVHNGGRAALHDILKYAFSSMKVKEIFLQQPCWFGYNEILSMAPWVPRTISQYKKSDTRKLIIICLPNNPDGQINLDFEIDEPTTLVIDLVYFSFLGEREREEVSKFIKRYSSQTLLVLSTSKTCCAPGVRVAYVASKNSEMTMQLRTLQKESYNLPSNLNRSISAMLWNNKEEISKVRDLYIDLRTAVESEFVKSNLDYRIFGMFIWVVIKGADAKQVISEVRGRCGYIGASGARFGAPDGTRWTLRTGVNYKVLVEALVKIKDQERQYDKA</sequence>
<keyword evidence="12" id="KW-1185">Reference proteome</keyword>
<dbReference type="PANTHER" id="PTHR43643:SF6">
    <property type="entry name" value="HISTIDINOL-PHOSPHATE AMINOTRANSFERASE"/>
    <property type="match status" value="1"/>
</dbReference>
<evidence type="ECO:0000256" key="4">
    <source>
        <dbReference type="ARBA" id="ARBA00022576"/>
    </source>
</evidence>
<protein>
    <recommendedName>
        <fullName evidence="3">histidinol-phosphate transaminase</fullName>
        <ecNumber evidence="3">2.6.1.9</ecNumber>
    </recommendedName>
</protein>
<keyword evidence="7" id="KW-0663">Pyridoxal phosphate</keyword>
<dbReference type="GO" id="GO:0030170">
    <property type="term" value="F:pyridoxal phosphate binding"/>
    <property type="evidence" value="ECO:0007669"/>
    <property type="project" value="InterPro"/>
</dbReference>
<dbReference type="RefSeq" id="WP_102653688.1">
    <property type="nucleotide sequence ID" value="NZ_PNRF01000027.1"/>
</dbReference>
<dbReference type="InterPro" id="IPR015422">
    <property type="entry name" value="PyrdxlP-dep_Trfase_small"/>
</dbReference>
<evidence type="ECO:0000256" key="2">
    <source>
        <dbReference type="ARBA" id="ARBA00007970"/>
    </source>
</evidence>
<dbReference type="InterPro" id="IPR050106">
    <property type="entry name" value="HistidinolP_aminotransfase"/>
</dbReference>
<comment type="pathway">
    <text evidence="1">Amino-acid biosynthesis; L-histidine biosynthesis; L-histidine from 5-phospho-alpha-D-ribose 1-diphosphate: step 7/9.</text>
</comment>
<keyword evidence="4" id="KW-0032">Aminotransferase</keyword>
<keyword evidence="8" id="KW-0368">Histidine biosynthesis</keyword>
<evidence type="ECO:0000256" key="8">
    <source>
        <dbReference type="ARBA" id="ARBA00023102"/>
    </source>
</evidence>
<dbReference type="Proteomes" id="UP000235803">
    <property type="component" value="Unassembled WGS sequence"/>
</dbReference>
<reference evidence="11 12" key="1">
    <citation type="submission" date="2018-01" db="EMBL/GenBank/DDBJ databases">
        <title>Halomonas endophytica sp. nov., isolated from storage liquid in the stems of Populus euphratica.</title>
        <authorList>
            <person name="Chen C."/>
        </authorList>
    </citation>
    <scope>NUCLEOTIDE SEQUENCE [LARGE SCALE GENOMIC DNA]</scope>
    <source>
        <strain evidence="11 12">MC28</strain>
    </source>
</reference>
<dbReference type="InterPro" id="IPR015424">
    <property type="entry name" value="PyrdxlP-dep_Trfase"/>
</dbReference>
<evidence type="ECO:0000256" key="1">
    <source>
        <dbReference type="ARBA" id="ARBA00005011"/>
    </source>
</evidence>
<dbReference type="GO" id="GO:0004400">
    <property type="term" value="F:histidinol-phosphate transaminase activity"/>
    <property type="evidence" value="ECO:0007669"/>
    <property type="project" value="UniProtKB-EC"/>
</dbReference>
<dbReference type="SUPFAM" id="SSF53383">
    <property type="entry name" value="PLP-dependent transferases"/>
    <property type="match status" value="1"/>
</dbReference>
<keyword evidence="5" id="KW-0028">Amino-acid biosynthesis</keyword>
<comment type="catalytic activity">
    <reaction evidence="9">
        <text>L-histidinol phosphate + 2-oxoglutarate = 3-(imidazol-4-yl)-2-oxopropyl phosphate + L-glutamate</text>
        <dbReference type="Rhea" id="RHEA:23744"/>
        <dbReference type="ChEBI" id="CHEBI:16810"/>
        <dbReference type="ChEBI" id="CHEBI:29985"/>
        <dbReference type="ChEBI" id="CHEBI:57766"/>
        <dbReference type="ChEBI" id="CHEBI:57980"/>
        <dbReference type="EC" id="2.6.1.9"/>
    </reaction>
</comment>
<organism evidence="11 12">
    <name type="scientific">Billgrantia endophytica</name>
    <dbReference type="NCBI Taxonomy" id="2033802"/>
    <lineage>
        <taxon>Bacteria</taxon>
        <taxon>Pseudomonadati</taxon>
        <taxon>Pseudomonadota</taxon>
        <taxon>Gammaproteobacteria</taxon>
        <taxon>Oceanospirillales</taxon>
        <taxon>Halomonadaceae</taxon>
        <taxon>Billgrantia</taxon>
    </lineage>
</organism>
<comment type="similarity">
    <text evidence="2">Belongs to the class-II pyridoxal-phosphate-dependent aminotransferase family. Histidinol-phosphate aminotransferase subfamily.</text>
</comment>
<dbReference type="EMBL" id="PNRF01000027">
    <property type="protein sequence ID" value="PMR74623.1"/>
    <property type="molecule type" value="Genomic_DNA"/>
</dbReference>
<evidence type="ECO:0000256" key="5">
    <source>
        <dbReference type="ARBA" id="ARBA00022605"/>
    </source>
</evidence>
<dbReference type="InterPro" id="IPR004839">
    <property type="entry name" value="Aminotransferase_I/II_large"/>
</dbReference>
<evidence type="ECO:0000256" key="9">
    <source>
        <dbReference type="ARBA" id="ARBA00047481"/>
    </source>
</evidence>
<evidence type="ECO:0000259" key="10">
    <source>
        <dbReference type="Pfam" id="PF00155"/>
    </source>
</evidence>
<dbReference type="Gene3D" id="3.90.1150.10">
    <property type="entry name" value="Aspartate Aminotransferase, domain 1"/>
    <property type="match status" value="1"/>
</dbReference>
<dbReference type="Gene3D" id="3.40.640.10">
    <property type="entry name" value="Type I PLP-dependent aspartate aminotransferase-like (Major domain)"/>
    <property type="match status" value="1"/>
</dbReference>
<evidence type="ECO:0000313" key="12">
    <source>
        <dbReference type="Proteomes" id="UP000235803"/>
    </source>
</evidence>
<feature type="domain" description="Aminotransferase class I/classII large" evidence="10">
    <location>
        <begin position="70"/>
        <end position="325"/>
    </location>
</feature>
<evidence type="ECO:0000256" key="7">
    <source>
        <dbReference type="ARBA" id="ARBA00022898"/>
    </source>
</evidence>
<dbReference type="GO" id="GO:0000105">
    <property type="term" value="P:L-histidine biosynthetic process"/>
    <property type="evidence" value="ECO:0007669"/>
    <property type="project" value="UniProtKB-KW"/>
</dbReference>